<keyword evidence="3" id="KW-0964">Secreted</keyword>
<name>A0A7R9LPX4_9ACAR</name>
<evidence type="ECO:0000256" key="6">
    <source>
        <dbReference type="SAM" id="SignalP"/>
    </source>
</evidence>
<evidence type="ECO:0000256" key="2">
    <source>
        <dbReference type="ARBA" id="ARBA00005679"/>
    </source>
</evidence>
<evidence type="ECO:0000313" key="7">
    <source>
        <dbReference type="EMBL" id="CAD7645617.1"/>
    </source>
</evidence>
<comment type="similarity">
    <text evidence="2">Belongs to the GILT family.</text>
</comment>
<dbReference type="Pfam" id="PF03227">
    <property type="entry name" value="GILT"/>
    <property type="match status" value="1"/>
</dbReference>
<dbReference type="OrthoDB" id="958254at2759"/>
<feature type="chain" id="PRO_5036403527" description="Gamma-interferon-inducible lysosomal thiol reductase" evidence="6">
    <location>
        <begin position="21"/>
        <end position="217"/>
    </location>
</feature>
<evidence type="ECO:0000256" key="3">
    <source>
        <dbReference type="ARBA" id="ARBA00022525"/>
    </source>
</evidence>
<keyword evidence="8" id="KW-1185">Reference proteome</keyword>
<dbReference type="GO" id="GO:0005576">
    <property type="term" value="C:extracellular region"/>
    <property type="evidence" value="ECO:0007669"/>
    <property type="project" value="UniProtKB-SubCell"/>
</dbReference>
<organism evidence="7">
    <name type="scientific">Oppiella nova</name>
    <dbReference type="NCBI Taxonomy" id="334625"/>
    <lineage>
        <taxon>Eukaryota</taxon>
        <taxon>Metazoa</taxon>
        <taxon>Ecdysozoa</taxon>
        <taxon>Arthropoda</taxon>
        <taxon>Chelicerata</taxon>
        <taxon>Arachnida</taxon>
        <taxon>Acari</taxon>
        <taxon>Acariformes</taxon>
        <taxon>Sarcoptiformes</taxon>
        <taxon>Oribatida</taxon>
        <taxon>Brachypylina</taxon>
        <taxon>Oppioidea</taxon>
        <taxon>Oppiidae</taxon>
        <taxon>Oppiella</taxon>
    </lineage>
</organism>
<reference evidence="7" key="1">
    <citation type="submission" date="2020-11" db="EMBL/GenBank/DDBJ databases">
        <authorList>
            <person name="Tran Van P."/>
        </authorList>
    </citation>
    <scope>NUCLEOTIDE SEQUENCE</scope>
</reference>
<keyword evidence="4 6" id="KW-0732">Signal</keyword>
<protein>
    <recommendedName>
        <fullName evidence="9">Gamma-interferon-inducible lysosomal thiol reductase</fullName>
    </recommendedName>
</protein>
<dbReference type="InterPro" id="IPR004911">
    <property type="entry name" value="Interferon-induced_GILT"/>
</dbReference>
<proteinExistence type="inferred from homology"/>
<dbReference type="AlphaFoldDB" id="A0A7R9LPX4"/>
<dbReference type="EMBL" id="OC916920">
    <property type="protein sequence ID" value="CAD7645617.1"/>
    <property type="molecule type" value="Genomic_DNA"/>
</dbReference>
<gene>
    <name evidence="7" type="ORF">ONB1V03_LOCUS5301</name>
</gene>
<keyword evidence="5" id="KW-0325">Glycoprotein</keyword>
<dbReference type="GO" id="GO:0016671">
    <property type="term" value="F:oxidoreductase activity, acting on a sulfur group of donors, disulfide as acceptor"/>
    <property type="evidence" value="ECO:0007669"/>
    <property type="project" value="InterPro"/>
</dbReference>
<evidence type="ECO:0000256" key="1">
    <source>
        <dbReference type="ARBA" id="ARBA00004613"/>
    </source>
</evidence>
<accession>A0A7R9LPX4</accession>
<evidence type="ECO:0000256" key="4">
    <source>
        <dbReference type="ARBA" id="ARBA00022729"/>
    </source>
</evidence>
<evidence type="ECO:0008006" key="9">
    <source>
        <dbReference type="Google" id="ProtNLM"/>
    </source>
</evidence>
<dbReference type="PANTHER" id="PTHR13234:SF8">
    <property type="entry name" value="GAMMA-INTERFERON-INDUCIBLE LYSOSOMAL THIOL REDUCTASE"/>
    <property type="match status" value="1"/>
</dbReference>
<evidence type="ECO:0000256" key="5">
    <source>
        <dbReference type="ARBA" id="ARBA00023180"/>
    </source>
</evidence>
<dbReference type="Proteomes" id="UP000728032">
    <property type="component" value="Unassembled WGS sequence"/>
</dbReference>
<comment type="subcellular location">
    <subcellularLocation>
        <location evidence="1">Secreted</location>
    </subcellularLocation>
</comment>
<evidence type="ECO:0000313" key="8">
    <source>
        <dbReference type="Proteomes" id="UP000728032"/>
    </source>
</evidence>
<feature type="signal peptide" evidence="6">
    <location>
        <begin position="1"/>
        <end position="20"/>
    </location>
</feature>
<dbReference type="PANTHER" id="PTHR13234">
    <property type="entry name" value="GAMMA-INTERFERON INDUCIBLE LYSOSOMAL THIOL REDUCTASE GILT"/>
    <property type="match status" value="1"/>
</dbReference>
<dbReference type="EMBL" id="CAJPVJ010002095">
    <property type="protein sequence ID" value="CAG2165763.1"/>
    <property type="molecule type" value="Genomic_DNA"/>
</dbReference>
<sequence>MKYLLAFVSFLYYCQNVIKCQQNATNVKIDVYYETLCPDSIQFIRQKLYPTFGKIGEIMDINLIPYGKAEHTQYREDVEIYCHHGSKECEGNTIQSCAIKYLDNNMTIVLPFVNCMENRFYGRYRPHISTIANECAITHGINYTQIQSCSASLEGKRLHIKNGERTQRLSPKLTFVPWVVINDAFTETDQNVALYGDFKTLVCDKYQGKTPPNSCNS</sequence>